<evidence type="ECO:0000313" key="13">
    <source>
        <dbReference type="EMBL" id="PRM94274.1"/>
    </source>
</evidence>
<feature type="region of interest" description="Disordered" evidence="10">
    <location>
        <begin position="130"/>
        <end position="150"/>
    </location>
</feature>
<dbReference type="PANTHER" id="PTHR33446">
    <property type="entry name" value="PROTEIN TONB-RELATED"/>
    <property type="match status" value="1"/>
</dbReference>
<organism evidence="13 14">
    <name type="scientific">Aliarcobacter cryaerophilus</name>
    <dbReference type="NCBI Taxonomy" id="28198"/>
    <lineage>
        <taxon>Bacteria</taxon>
        <taxon>Pseudomonadati</taxon>
        <taxon>Campylobacterota</taxon>
        <taxon>Epsilonproteobacteria</taxon>
        <taxon>Campylobacterales</taxon>
        <taxon>Arcobacteraceae</taxon>
        <taxon>Aliarcobacter</taxon>
    </lineage>
</organism>
<comment type="subcellular location">
    <subcellularLocation>
        <location evidence="1">Cell inner membrane</location>
        <topology evidence="1">Single-pass membrane protein</topology>
        <orientation evidence="1">Periplasmic side</orientation>
    </subcellularLocation>
</comment>
<dbReference type="GO" id="GO:0031992">
    <property type="term" value="F:energy transducer activity"/>
    <property type="evidence" value="ECO:0007669"/>
    <property type="project" value="InterPro"/>
</dbReference>
<feature type="transmembrane region" description="Helical" evidence="11">
    <location>
        <begin position="7"/>
        <end position="26"/>
    </location>
</feature>
<dbReference type="GO" id="GO:0098797">
    <property type="term" value="C:plasma membrane protein complex"/>
    <property type="evidence" value="ECO:0007669"/>
    <property type="project" value="TreeGrafter"/>
</dbReference>
<keyword evidence="7" id="KW-0653">Protein transport</keyword>
<evidence type="ECO:0000256" key="8">
    <source>
        <dbReference type="ARBA" id="ARBA00022989"/>
    </source>
</evidence>
<dbReference type="InterPro" id="IPR037682">
    <property type="entry name" value="TonB_C"/>
</dbReference>
<dbReference type="Pfam" id="PF03544">
    <property type="entry name" value="TonB_C"/>
    <property type="match status" value="1"/>
</dbReference>
<reference evidence="13 14" key="1">
    <citation type="submission" date="2017-09" db="EMBL/GenBank/DDBJ databases">
        <title>Reassesment of A. cryaerophilus.</title>
        <authorList>
            <person name="Perez-Cataluna A."/>
            <person name="Collado L."/>
            <person name="Salgado O."/>
            <person name="Lefinanco V."/>
            <person name="Figueras M.J."/>
        </authorList>
    </citation>
    <scope>NUCLEOTIDE SEQUENCE [LARGE SCALE GENOMIC DNA]</scope>
    <source>
        <strain evidence="13 14">LMG 10210</strain>
    </source>
</reference>
<evidence type="ECO:0000256" key="2">
    <source>
        <dbReference type="ARBA" id="ARBA00006555"/>
    </source>
</evidence>
<dbReference type="GO" id="GO:0015031">
    <property type="term" value="P:protein transport"/>
    <property type="evidence" value="ECO:0007669"/>
    <property type="project" value="UniProtKB-KW"/>
</dbReference>
<comment type="similarity">
    <text evidence="2">Belongs to the TonB family.</text>
</comment>
<keyword evidence="5" id="KW-0997">Cell inner membrane</keyword>
<evidence type="ECO:0000313" key="14">
    <source>
        <dbReference type="Proteomes" id="UP000238281"/>
    </source>
</evidence>
<evidence type="ECO:0000256" key="7">
    <source>
        <dbReference type="ARBA" id="ARBA00022927"/>
    </source>
</evidence>
<keyword evidence="4" id="KW-1003">Cell membrane</keyword>
<dbReference type="PANTHER" id="PTHR33446:SF2">
    <property type="entry name" value="PROTEIN TONB"/>
    <property type="match status" value="1"/>
</dbReference>
<keyword evidence="8 11" id="KW-1133">Transmembrane helix</keyword>
<dbReference type="NCBIfam" id="TIGR01352">
    <property type="entry name" value="tonB_Cterm"/>
    <property type="match status" value="1"/>
</dbReference>
<dbReference type="PRINTS" id="PR01374">
    <property type="entry name" value="TONBPROTEIN"/>
</dbReference>
<dbReference type="GO" id="GO:0030288">
    <property type="term" value="C:outer membrane-bounded periplasmic space"/>
    <property type="evidence" value="ECO:0007669"/>
    <property type="project" value="InterPro"/>
</dbReference>
<accession>A0A2S9T613</accession>
<comment type="caution">
    <text evidence="13">The sequence shown here is derived from an EMBL/GenBank/DDBJ whole genome shotgun (WGS) entry which is preliminary data.</text>
</comment>
<proteinExistence type="inferred from homology"/>
<evidence type="ECO:0000256" key="9">
    <source>
        <dbReference type="ARBA" id="ARBA00023136"/>
    </source>
</evidence>
<dbReference type="InterPro" id="IPR051045">
    <property type="entry name" value="TonB-dependent_transducer"/>
</dbReference>
<dbReference type="RefSeq" id="WP_105915560.1">
    <property type="nucleotide sequence ID" value="NZ_NXGE01000004.1"/>
</dbReference>
<evidence type="ECO:0000256" key="5">
    <source>
        <dbReference type="ARBA" id="ARBA00022519"/>
    </source>
</evidence>
<evidence type="ECO:0000256" key="1">
    <source>
        <dbReference type="ARBA" id="ARBA00004383"/>
    </source>
</evidence>
<dbReference type="Gene3D" id="3.30.1150.10">
    <property type="match status" value="1"/>
</dbReference>
<evidence type="ECO:0000259" key="12">
    <source>
        <dbReference type="PROSITE" id="PS52015"/>
    </source>
</evidence>
<dbReference type="PROSITE" id="PS52015">
    <property type="entry name" value="TONB_CTD"/>
    <property type="match status" value="1"/>
</dbReference>
<dbReference type="AlphaFoldDB" id="A0A2S9T613"/>
<sequence>MKRYLNSFFITSFIYLILAVMFINVISEISIETKKEEEESITKISLNSVAIQKVEEVTKEIEKEIVTEPIIEKIVEKPAPKVIEKPKKVEKKIVKQEKQIEKVVEKPAPKVVEKESENIEKMAVAEQNEISQKQQSSIQENSNKQKSQNLENEYLAKVKNKIEKNKVYPKVAKRLNQTGKVIVSFDILKDGKVTNIKIINKSKFEKLDEASIELLTNIGFFEAIPNELNKTVWNIQIPINYQIN</sequence>
<name>A0A2S9T613_9BACT</name>
<evidence type="ECO:0000256" key="4">
    <source>
        <dbReference type="ARBA" id="ARBA00022475"/>
    </source>
</evidence>
<feature type="compositionally biased region" description="Low complexity" evidence="10">
    <location>
        <begin position="130"/>
        <end position="149"/>
    </location>
</feature>
<evidence type="ECO:0000256" key="10">
    <source>
        <dbReference type="SAM" id="MobiDB-lite"/>
    </source>
</evidence>
<dbReference type="InterPro" id="IPR003538">
    <property type="entry name" value="TonB"/>
</dbReference>
<evidence type="ECO:0000256" key="6">
    <source>
        <dbReference type="ARBA" id="ARBA00022692"/>
    </source>
</evidence>
<dbReference type="STRING" id="28198.GCA_001572855_00539"/>
<keyword evidence="9 11" id="KW-0472">Membrane</keyword>
<feature type="domain" description="TonB C-terminal" evidence="12">
    <location>
        <begin position="153"/>
        <end position="244"/>
    </location>
</feature>
<keyword evidence="6 11" id="KW-0812">Transmembrane</keyword>
<gene>
    <name evidence="13" type="ORF">CJ673_07195</name>
</gene>
<dbReference type="GO" id="GO:0015891">
    <property type="term" value="P:siderophore transport"/>
    <property type="evidence" value="ECO:0007669"/>
    <property type="project" value="InterPro"/>
</dbReference>
<dbReference type="SUPFAM" id="SSF74653">
    <property type="entry name" value="TolA/TonB C-terminal domain"/>
    <property type="match status" value="1"/>
</dbReference>
<evidence type="ECO:0000256" key="11">
    <source>
        <dbReference type="SAM" id="Phobius"/>
    </source>
</evidence>
<keyword evidence="3" id="KW-0813">Transport</keyword>
<dbReference type="Proteomes" id="UP000238281">
    <property type="component" value="Unassembled WGS sequence"/>
</dbReference>
<dbReference type="EMBL" id="NXGE01000004">
    <property type="protein sequence ID" value="PRM94274.1"/>
    <property type="molecule type" value="Genomic_DNA"/>
</dbReference>
<dbReference type="InterPro" id="IPR006260">
    <property type="entry name" value="TonB/TolA_C"/>
</dbReference>
<protein>
    <submittedName>
        <fullName evidence="13">TonB-dependent receptor</fullName>
    </submittedName>
</protein>
<dbReference type="GO" id="GO:0055085">
    <property type="term" value="P:transmembrane transport"/>
    <property type="evidence" value="ECO:0007669"/>
    <property type="project" value="InterPro"/>
</dbReference>
<keyword evidence="13" id="KW-0675">Receptor</keyword>
<evidence type="ECO:0000256" key="3">
    <source>
        <dbReference type="ARBA" id="ARBA00022448"/>
    </source>
</evidence>